<evidence type="ECO:0000256" key="2">
    <source>
        <dbReference type="ARBA" id="ARBA00022515"/>
    </source>
</evidence>
<keyword evidence="18" id="KW-1185">Reference proteome</keyword>
<dbReference type="Pfam" id="PF08275">
    <property type="entry name" value="DNAG_N"/>
    <property type="match status" value="1"/>
</dbReference>
<dbReference type="Pfam" id="PF01807">
    <property type="entry name" value="Zn_ribbon_DnaG"/>
    <property type="match status" value="1"/>
</dbReference>
<dbReference type="InterPro" id="IPR006295">
    <property type="entry name" value="DNA_primase_DnaG"/>
</dbReference>
<dbReference type="Gene3D" id="3.40.1360.10">
    <property type="match status" value="1"/>
</dbReference>
<dbReference type="InterPro" id="IPR030846">
    <property type="entry name" value="DnaG_bac"/>
</dbReference>
<dbReference type="Gene3D" id="3.90.980.10">
    <property type="entry name" value="DNA primase, catalytic core, N-terminal domain"/>
    <property type="match status" value="1"/>
</dbReference>
<dbReference type="HOGENOM" id="CLU_013501_3_3_14"/>
<evidence type="ECO:0000256" key="10">
    <source>
        <dbReference type="ARBA" id="ARBA00023125"/>
    </source>
</evidence>
<dbReference type="PANTHER" id="PTHR30313:SF2">
    <property type="entry name" value="DNA PRIMASE"/>
    <property type="match status" value="1"/>
</dbReference>
<dbReference type="Gene3D" id="3.90.580.10">
    <property type="entry name" value="Zinc finger, CHC2-type domain"/>
    <property type="match status" value="1"/>
</dbReference>
<feature type="domain" description="Toprim" evidence="16">
    <location>
        <begin position="248"/>
        <end position="329"/>
    </location>
</feature>
<keyword evidence="4 12" id="KW-0548">Nucleotidyltransferase</keyword>
<evidence type="ECO:0000256" key="14">
    <source>
        <dbReference type="PIRSR" id="PIRSR002811-1"/>
    </source>
</evidence>
<evidence type="ECO:0000256" key="3">
    <source>
        <dbReference type="ARBA" id="ARBA00022679"/>
    </source>
</evidence>
<dbReference type="GO" id="GO:1990077">
    <property type="term" value="C:primosome complex"/>
    <property type="evidence" value="ECO:0007669"/>
    <property type="project" value="UniProtKB-KW"/>
</dbReference>
<dbReference type="GO" id="GO:0006269">
    <property type="term" value="P:DNA replication, synthesis of primer"/>
    <property type="evidence" value="ECO:0007669"/>
    <property type="project" value="UniProtKB-UniRule"/>
</dbReference>
<keyword evidence="9" id="KW-0460">Magnesium</keyword>
<comment type="cofactor">
    <cofactor evidence="12 13 14">
        <name>Zn(2+)</name>
        <dbReference type="ChEBI" id="CHEBI:29105"/>
    </cofactor>
    <text evidence="12 13 14">Binds 1 zinc ion per monomer.</text>
</comment>
<dbReference type="InterPro" id="IPR034151">
    <property type="entry name" value="TOPRIM_DnaG_bac"/>
</dbReference>
<evidence type="ECO:0000256" key="8">
    <source>
        <dbReference type="ARBA" id="ARBA00022833"/>
    </source>
</evidence>
<keyword evidence="10 12" id="KW-0238">DNA-binding</keyword>
<reference evidence="17 18" key="1">
    <citation type="journal article" date="2013" name="BMC Genomics">
        <title>Comparison of the complete genome sequence of two closely related isolates of 'Candidatus Phytoplasma australiense' reveals genome plasticity.</title>
        <authorList>
            <person name="Andersen M.T."/>
            <person name="Liefting L.W."/>
            <person name="Havukkala I."/>
            <person name="Beever R.E."/>
        </authorList>
    </citation>
    <scope>NUCLEOTIDE SEQUENCE [LARGE SCALE GENOMIC DNA]</scope>
    <source>
        <strain evidence="17 18">NZSb11</strain>
    </source>
</reference>
<organism evidence="17 18">
    <name type="scientific">Strawberry lethal yellows phytoplasma (CPA) str. NZSb11</name>
    <dbReference type="NCBI Taxonomy" id="980422"/>
    <lineage>
        <taxon>Bacteria</taxon>
        <taxon>Bacillati</taxon>
        <taxon>Mycoplasmatota</taxon>
        <taxon>Mollicutes</taxon>
        <taxon>Acholeplasmatales</taxon>
        <taxon>Acholeplasmataceae</taxon>
        <taxon>Candidatus Phytoplasma</taxon>
        <taxon>16SrXII (Stolbur group)</taxon>
    </lineage>
</organism>
<dbReference type="InterPro" id="IPR006171">
    <property type="entry name" value="TOPRIM_dom"/>
</dbReference>
<dbReference type="GO" id="GO:0005737">
    <property type="term" value="C:cytoplasm"/>
    <property type="evidence" value="ECO:0007669"/>
    <property type="project" value="TreeGrafter"/>
</dbReference>
<keyword evidence="2 12" id="KW-0639">Primosome</keyword>
<keyword evidence="5 12" id="KW-0235">DNA replication</keyword>
<gene>
    <name evidence="12 17" type="primary">dnaG</name>
    <name evidence="17" type="ORF">SLY_0420</name>
</gene>
<dbReference type="SUPFAM" id="SSF56731">
    <property type="entry name" value="DNA primase core"/>
    <property type="match status" value="1"/>
</dbReference>
<sequence length="582" mass="68249">MQKQLIQEINEKTSIVELAQEFVQLKKSGKNYMGLCPFHDEKTPSFSVSPEKNIAVCMSCKKGGNPVFFYQNIKNISFREAVAQLGARLGITSLSFDSKKDKHAHLYEIMKEATEFFQIQLKHNEKALQYLKTRGLDEKIITHFKLGYAPNWSYLSRYLTEETKFEYCDLKALSLVNQNEQTGKFYDFFQNRLIFPITNPNGQIIAFSSRSLTDQIPKYLNSPETVLFKKGEVLYQYFENQAEIRKKETIILHEGFFDVISSFKVGVKNVVATMGTNLTQNHLKLLSKLAQKIIIAYDGDASGKKSALSIGNTLQQKNFDVKILDFPNNLDPDEYIKTEGAEKYHQLLTNHLTDFLTLQIDLICKKISWNNRKKIEKELKMLFQNQDLATKTVYQSYLAQKYQLFIDFNVQQQELIIPTLISSQNTINYKKFDKEIHILIEFINNRSFFEKNYQINNDALVYSDVNVSYFIEEIKTYYQNNLLKNSIPWNHLEKNDNESLHPLIEEIKNHHFFQAKISLDQNTFEKYIQDFKNAKTIQELKEEINKLRINIKMHEDLKEKTQYLYQLSDLQKKLKKLLEKIN</sequence>
<dbReference type="PIRSF" id="PIRSF002811">
    <property type="entry name" value="DnaG"/>
    <property type="match status" value="1"/>
</dbReference>
<dbReference type="GO" id="GO:0003677">
    <property type="term" value="F:DNA binding"/>
    <property type="evidence" value="ECO:0007669"/>
    <property type="project" value="UniProtKB-KW"/>
</dbReference>
<protein>
    <recommendedName>
        <fullName evidence="12 13">DNA primase</fullName>
        <ecNumber evidence="12">2.7.7.101</ecNumber>
    </recommendedName>
</protein>
<evidence type="ECO:0000256" key="6">
    <source>
        <dbReference type="ARBA" id="ARBA00022723"/>
    </source>
</evidence>
<dbReference type="InterPro" id="IPR036977">
    <property type="entry name" value="DNA_primase_Znf_CHC2"/>
</dbReference>
<feature type="zinc finger region" description="CHC2-type" evidence="12 14">
    <location>
        <begin position="36"/>
        <end position="60"/>
    </location>
</feature>
<evidence type="ECO:0000259" key="16">
    <source>
        <dbReference type="PROSITE" id="PS50880"/>
    </source>
</evidence>
<dbReference type="GO" id="GO:0003899">
    <property type="term" value="F:DNA-directed RNA polymerase activity"/>
    <property type="evidence" value="ECO:0007669"/>
    <property type="project" value="UniProtKB-UniRule"/>
</dbReference>
<dbReference type="Proteomes" id="UP000013941">
    <property type="component" value="Chromosome"/>
</dbReference>
<dbReference type="KEGG" id="nzs:SLY_0420"/>
<keyword evidence="6 12" id="KW-0479">Metal-binding</keyword>
<dbReference type="SUPFAM" id="SSF57783">
    <property type="entry name" value="Zinc beta-ribbon"/>
    <property type="match status" value="1"/>
</dbReference>
<comment type="similarity">
    <text evidence="12 13">Belongs to the DnaG primase family.</text>
</comment>
<dbReference type="InterPro" id="IPR037068">
    <property type="entry name" value="DNA_primase_core_N_sf"/>
</dbReference>
<evidence type="ECO:0000256" key="5">
    <source>
        <dbReference type="ARBA" id="ARBA00022705"/>
    </source>
</evidence>
<dbReference type="SMART" id="SM00400">
    <property type="entry name" value="ZnF_CHCC"/>
    <property type="match status" value="1"/>
</dbReference>
<evidence type="ECO:0000256" key="12">
    <source>
        <dbReference type="HAMAP-Rule" id="MF_00974"/>
    </source>
</evidence>
<dbReference type="EMBL" id="CP002548">
    <property type="protein sequence ID" value="AGL90340.1"/>
    <property type="molecule type" value="Genomic_DNA"/>
</dbReference>
<evidence type="ECO:0000256" key="7">
    <source>
        <dbReference type="ARBA" id="ARBA00022771"/>
    </source>
</evidence>
<dbReference type="CDD" id="cd03364">
    <property type="entry name" value="TOPRIM_DnaG_primases"/>
    <property type="match status" value="1"/>
</dbReference>
<dbReference type="Pfam" id="PF13155">
    <property type="entry name" value="Toprim_2"/>
    <property type="match status" value="1"/>
</dbReference>
<dbReference type="NCBIfam" id="TIGR01391">
    <property type="entry name" value="dnaG"/>
    <property type="match status" value="1"/>
</dbReference>
<evidence type="ECO:0000256" key="11">
    <source>
        <dbReference type="ARBA" id="ARBA00023163"/>
    </source>
</evidence>
<evidence type="ECO:0000256" key="15">
    <source>
        <dbReference type="SAM" id="Coils"/>
    </source>
</evidence>
<dbReference type="PROSITE" id="PS50880">
    <property type="entry name" value="TOPRIM"/>
    <property type="match status" value="1"/>
</dbReference>
<dbReference type="AlphaFoldDB" id="R4RLX8"/>
<dbReference type="PATRIC" id="fig|980422.3.peg.391"/>
<dbReference type="OrthoDB" id="9803773at2"/>
<dbReference type="SMART" id="SM00493">
    <property type="entry name" value="TOPRIM"/>
    <property type="match status" value="1"/>
</dbReference>
<evidence type="ECO:0000256" key="13">
    <source>
        <dbReference type="PIRNR" id="PIRNR002811"/>
    </source>
</evidence>
<comment type="function">
    <text evidence="12 13">RNA polymerase that catalyzes the synthesis of short RNA molecules used as primers for DNA polymerase during DNA replication.</text>
</comment>
<name>R4RLX8_PHYAS</name>
<evidence type="ECO:0000256" key="4">
    <source>
        <dbReference type="ARBA" id="ARBA00022695"/>
    </source>
</evidence>
<keyword evidence="11 12" id="KW-0804">Transcription</keyword>
<dbReference type="RefSeq" id="WP_015637912.1">
    <property type="nucleotide sequence ID" value="NC_021236.1"/>
</dbReference>
<dbReference type="InterPro" id="IPR050219">
    <property type="entry name" value="DnaG_primase"/>
</dbReference>
<evidence type="ECO:0000256" key="9">
    <source>
        <dbReference type="ARBA" id="ARBA00022842"/>
    </source>
</evidence>
<dbReference type="InterPro" id="IPR013264">
    <property type="entry name" value="DNAG_N"/>
</dbReference>
<proteinExistence type="inferred from homology"/>
<dbReference type="HAMAP" id="MF_00974">
    <property type="entry name" value="DNA_primase_DnaG"/>
    <property type="match status" value="1"/>
</dbReference>
<dbReference type="EC" id="2.7.7.101" evidence="12"/>
<keyword evidence="8 12" id="KW-0862">Zinc</keyword>
<evidence type="ECO:0000313" key="17">
    <source>
        <dbReference type="EMBL" id="AGL90340.1"/>
    </source>
</evidence>
<keyword evidence="3 12" id="KW-0808">Transferase</keyword>
<feature type="coiled-coil region" evidence="15">
    <location>
        <begin position="537"/>
        <end position="580"/>
    </location>
</feature>
<evidence type="ECO:0000256" key="1">
    <source>
        <dbReference type="ARBA" id="ARBA00022478"/>
    </source>
</evidence>
<dbReference type="GO" id="GO:0008270">
    <property type="term" value="F:zinc ion binding"/>
    <property type="evidence" value="ECO:0007669"/>
    <property type="project" value="UniProtKB-UniRule"/>
</dbReference>
<dbReference type="InterPro" id="IPR002694">
    <property type="entry name" value="Znf_CHC2"/>
</dbReference>
<evidence type="ECO:0000313" key="18">
    <source>
        <dbReference type="Proteomes" id="UP000013941"/>
    </source>
</evidence>
<comment type="subunit">
    <text evidence="12">Monomer. Interacts with DnaB.</text>
</comment>
<dbReference type="GO" id="GO:0000428">
    <property type="term" value="C:DNA-directed RNA polymerase complex"/>
    <property type="evidence" value="ECO:0007669"/>
    <property type="project" value="UniProtKB-KW"/>
</dbReference>
<keyword evidence="1 12" id="KW-0240">DNA-directed RNA polymerase</keyword>
<keyword evidence="15" id="KW-0175">Coiled coil</keyword>
<dbReference type="FunFam" id="3.90.580.10:FF:000001">
    <property type="entry name" value="DNA primase"/>
    <property type="match status" value="1"/>
</dbReference>
<keyword evidence="7 12" id="KW-0863">Zinc-finger</keyword>
<accession>R4RLX8</accession>
<dbReference type="PANTHER" id="PTHR30313">
    <property type="entry name" value="DNA PRIMASE"/>
    <property type="match status" value="1"/>
</dbReference>
<comment type="domain">
    <text evidence="12">Contains an N-terminal zinc-binding domain, a central core domain that contains the primase activity, and a C-terminal DnaB-binding domain.</text>
</comment>
<comment type="catalytic activity">
    <reaction evidence="12">
        <text>ssDNA + n NTP = ssDNA/pppN(pN)n-1 hybrid + (n-1) diphosphate.</text>
        <dbReference type="EC" id="2.7.7.101"/>
    </reaction>
</comment>